<reference evidence="2" key="1">
    <citation type="journal article" date="2019" name="Int. J. Syst. Evol. Microbiol.">
        <title>The Global Catalogue of Microorganisms (GCM) 10K type strain sequencing project: providing services to taxonomists for standard genome sequencing and annotation.</title>
        <authorList>
            <consortium name="The Broad Institute Genomics Platform"/>
            <consortium name="The Broad Institute Genome Sequencing Center for Infectious Disease"/>
            <person name="Wu L."/>
            <person name="Ma J."/>
        </authorList>
    </citation>
    <scope>NUCLEOTIDE SEQUENCE [LARGE SCALE GENOMIC DNA]</scope>
    <source>
        <strain evidence="2">JCM 18472</strain>
    </source>
</reference>
<protein>
    <recommendedName>
        <fullName evidence="3">Calcium-binding protein</fullName>
    </recommendedName>
</protein>
<accession>A0ABP9QZU2</accession>
<dbReference type="Proteomes" id="UP001500074">
    <property type="component" value="Unassembled WGS sequence"/>
</dbReference>
<dbReference type="EMBL" id="BAABKI010000002">
    <property type="protein sequence ID" value="GAA5169748.1"/>
    <property type="molecule type" value="Genomic_DNA"/>
</dbReference>
<keyword evidence="2" id="KW-1185">Reference proteome</keyword>
<evidence type="ECO:0008006" key="3">
    <source>
        <dbReference type="Google" id="ProtNLM"/>
    </source>
</evidence>
<evidence type="ECO:0000313" key="1">
    <source>
        <dbReference type="EMBL" id="GAA5169748.1"/>
    </source>
</evidence>
<name>A0ABP9QZU2_9GAMM</name>
<proteinExistence type="predicted"/>
<sequence>MTGTANDDTFTATAVADSAGGGALVDSLQSVDILDGAEGNDTLNVTLNGGAQVTPSLENIENVQLRSTADGADLALSASTGVEQVTVANSTGTSTVSGLGAVSTLNVANQSENVTFSGSTASTLALSLSSVAASAATTVDLDDATAGTLNLELTGNDDNLLTLSQAAASAVTINATLSGDNVIDFNTVDDAATTLNVEGEGSLTADVTTSSFTALTDLNVTGDASVDLDAFAAGALETVAAGGTTGDVAVQVDDTATAITTGSGDDSVTQTAALAADTAYDLGAGDDTYVVGAATDDTTASVDAGEGEDTLSMTAAMAGTVSGTANIADNFTGFDTLSISDVLSGGTSIDVSAFSGVDSFTAANGVAATFTPTVSGVGEGATVTLAGDLVTNTGTLDVDLASTSGSADSLNFVINTDIAVTDDGNVDTTAATATADTSGVETLNVESTGTLDATISDGNPLDVADNTLALTNDDLVTLNISGDQALTFATAGSQDQLETIDASANTAGVEINASASVAGSPALTITGTAEADVITGGANGDTLNLGGGNDIVDFNVGGVSKIGTGAFDTITDFNANTFGSGTDGAAGDGEAAGTQTDWTGDVLRFTADADAAAGGVKADVLGSAADATTFLSNNAGSAEGLVAALDSSTGNLYVDNTNDGVSDYFIQLQGVTTIDEAAFALV</sequence>
<dbReference type="RefSeq" id="WP_345470613.1">
    <property type="nucleotide sequence ID" value="NZ_BAABKI010000002.1"/>
</dbReference>
<organism evidence="1 2">
    <name type="scientific">Modicisalibacter zincidurans</name>
    <dbReference type="NCBI Taxonomy" id="1178777"/>
    <lineage>
        <taxon>Bacteria</taxon>
        <taxon>Pseudomonadati</taxon>
        <taxon>Pseudomonadota</taxon>
        <taxon>Gammaproteobacteria</taxon>
        <taxon>Oceanospirillales</taxon>
        <taxon>Halomonadaceae</taxon>
        <taxon>Modicisalibacter</taxon>
    </lineage>
</organism>
<evidence type="ECO:0000313" key="2">
    <source>
        <dbReference type="Proteomes" id="UP001500074"/>
    </source>
</evidence>
<gene>
    <name evidence="1" type="ORF">GCM10023342_02160</name>
</gene>
<comment type="caution">
    <text evidence="1">The sequence shown here is derived from an EMBL/GenBank/DDBJ whole genome shotgun (WGS) entry which is preliminary data.</text>
</comment>